<dbReference type="AlphaFoldDB" id="A0A397TE75"/>
<keyword evidence="2" id="KW-1185">Reference proteome</keyword>
<reference evidence="1 2" key="1">
    <citation type="submission" date="2018-06" db="EMBL/GenBank/DDBJ databases">
        <title>Comparative genomics reveals the genomic features of Rhizophagus irregularis, R. cerebriforme, R. diaphanum and Gigaspora rosea, and their symbiotic lifestyle signature.</title>
        <authorList>
            <person name="Morin E."/>
            <person name="San Clemente H."/>
            <person name="Chen E.C.H."/>
            <person name="De La Providencia I."/>
            <person name="Hainaut M."/>
            <person name="Kuo A."/>
            <person name="Kohler A."/>
            <person name="Murat C."/>
            <person name="Tang N."/>
            <person name="Roy S."/>
            <person name="Loubradou J."/>
            <person name="Henrissat B."/>
            <person name="Grigoriev I.V."/>
            <person name="Corradi N."/>
            <person name="Roux C."/>
            <person name="Martin F.M."/>
        </authorList>
    </citation>
    <scope>NUCLEOTIDE SEQUENCE [LARGE SCALE GENOMIC DNA]</scope>
    <source>
        <strain evidence="1 2">DAOM 227022</strain>
    </source>
</reference>
<accession>A0A397TE75</accession>
<dbReference type="Proteomes" id="UP000265703">
    <property type="component" value="Unassembled WGS sequence"/>
</dbReference>
<organism evidence="1 2">
    <name type="scientific">Glomus cerebriforme</name>
    <dbReference type="NCBI Taxonomy" id="658196"/>
    <lineage>
        <taxon>Eukaryota</taxon>
        <taxon>Fungi</taxon>
        <taxon>Fungi incertae sedis</taxon>
        <taxon>Mucoromycota</taxon>
        <taxon>Glomeromycotina</taxon>
        <taxon>Glomeromycetes</taxon>
        <taxon>Glomerales</taxon>
        <taxon>Glomeraceae</taxon>
        <taxon>Glomus</taxon>
    </lineage>
</organism>
<comment type="caution">
    <text evidence="1">The sequence shown here is derived from an EMBL/GenBank/DDBJ whole genome shotgun (WGS) entry which is preliminary data.</text>
</comment>
<gene>
    <name evidence="1" type="ORF">C1645_816453</name>
</gene>
<dbReference type="EMBL" id="QKYT01000058">
    <property type="protein sequence ID" value="RIA95629.1"/>
    <property type="molecule type" value="Genomic_DNA"/>
</dbReference>
<name>A0A397TE75_9GLOM</name>
<evidence type="ECO:0000313" key="2">
    <source>
        <dbReference type="Proteomes" id="UP000265703"/>
    </source>
</evidence>
<protein>
    <submittedName>
        <fullName evidence="1">Uncharacterized protein</fullName>
    </submittedName>
</protein>
<evidence type="ECO:0000313" key="1">
    <source>
        <dbReference type="EMBL" id="RIA95629.1"/>
    </source>
</evidence>
<sequence>MCPTQSDVDQNTPQTNILPSINITINSSQVSAIFRSGFKIVFMPITNSDIQHSSLANNS</sequence>
<dbReference type="OrthoDB" id="2313461at2759"/>
<proteinExistence type="predicted"/>